<dbReference type="SFLD" id="SFLDS00019">
    <property type="entry name" value="Glutathione_Transferase_(cytos"/>
    <property type="match status" value="1"/>
</dbReference>
<dbReference type="GO" id="GO:0006749">
    <property type="term" value="P:glutathione metabolic process"/>
    <property type="evidence" value="ECO:0007669"/>
    <property type="project" value="TreeGrafter"/>
</dbReference>
<dbReference type="SFLD" id="SFLDG01205">
    <property type="entry name" value="AMPS.1"/>
    <property type="match status" value="1"/>
</dbReference>
<evidence type="ECO:0000256" key="1">
    <source>
        <dbReference type="ARBA" id="ARBA00003701"/>
    </source>
</evidence>
<evidence type="ECO:0000256" key="3">
    <source>
        <dbReference type="ARBA" id="ARBA00012452"/>
    </source>
</evidence>
<sequence>MSKIILGYWYFRGLGEPIRYLLHYKNVKFVDKRYQFDGTWQKDKFSLDLDFPNLPYYFEDNLKLTQSLTILRYLAKKHNLEGKTEEEQLRASLVEQQVTDFATVFFRDVVYAKSNDSPKEFLKNAPGLLKPFSEFLGERNFFAGDEITYVDFLVYDNFDFPSLFSKTILDAFPNLKAFQDRIRNLPELQEYLNSSAYIKWPICGPPDACTWGGSGEMPN</sequence>
<dbReference type="InterPro" id="IPR004045">
    <property type="entry name" value="Glutathione_S-Trfase_N"/>
</dbReference>
<dbReference type="SUPFAM" id="SSF47616">
    <property type="entry name" value="GST C-terminal domain-like"/>
    <property type="match status" value="1"/>
</dbReference>
<dbReference type="EMBL" id="IAAA01030825">
    <property type="protein sequence ID" value="LAA09766.1"/>
    <property type="molecule type" value="mRNA"/>
</dbReference>
<evidence type="ECO:0000256" key="2">
    <source>
        <dbReference type="ARBA" id="ARBA00005861"/>
    </source>
</evidence>
<dbReference type="PANTHER" id="PTHR11571:SF222">
    <property type="entry name" value="GLUTATHIONE TRANSFERASE"/>
    <property type="match status" value="1"/>
</dbReference>
<dbReference type="GO" id="GO:0004364">
    <property type="term" value="F:glutathione transferase activity"/>
    <property type="evidence" value="ECO:0007669"/>
    <property type="project" value="UniProtKB-EC"/>
</dbReference>
<comment type="similarity">
    <text evidence="2">Belongs to the GST superfamily. Mu family.</text>
</comment>
<evidence type="ECO:0000313" key="8">
    <source>
        <dbReference type="EMBL" id="LAA09766.1"/>
    </source>
</evidence>
<keyword evidence="4 8" id="KW-0808">Transferase</keyword>
<evidence type="ECO:0000259" key="6">
    <source>
        <dbReference type="PROSITE" id="PS50404"/>
    </source>
</evidence>
<dbReference type="SUPFAM" id="SSF52833">
    <property type="entry name" value="Thioredoxin-like"/>
    <property type="match status" value="1"/>
</dbReference>
<evidence type="ECO:0000259" key="7">
    <source>
        <dbReference type="PROSITE" id="PS50405"/>
    </source>
</evidence>
<proteinExistence type="evidence at transcript level"/>
<dbReference type="PANTHER" id="PTHR11571">
    <property type="entry name" value="GLUTATHIONE S-TRANSFERASE"/>
    <property type="match status" value="1"/>
</dbReference>
<feature type="domain" description="GST N-terminal" evidence="6">
    <location>
        <begin position="2"/>
        <end position="82"/>
    </location>
</feature>
<comment type="function">
    <text evidence="1">Conjugation of reduced glutathione to a wide number of exogenous and endogenous hydrophobic electrophiles.</text>
</comment>
<dbReference type="AlphaFoldDB" id="A0A2L2YNT1"/>
<reference evidence="8" key="1">
    <citation type="journal article" date="2016" name="Mol. Ecol. Resour.">
        <title>Evaluation of the impact of RNA preservation methods of spiders for de novo transcriptome assembly.</title>
        <authorList>
            <person name="Kono N."/>
            <person name="Nakamura H."/>
            <person name="Ito Y."/>
            <person name="Tomita M."/>
            <person name="Arakawa K."/>
        </authorList>
    </citation>
    <scope>NUCLEOTIDE SEQUENCE</scope>
    <source>
        <tissue evidence="8">Whole body</tissue>
    </source>
</reference>
<organism evidence="8">
    <name type="scientific">Parasteatoda tepidariorum</name>
    <name type="common">Common house spider</name>
    <name type="synonym">Achaearanea tepidariorum</name>
    <dbReference type="NCBI Taxonomy" id="114398"/>
    <lineage>
        <taxon>Eukaryota</taxon>
        <taxon>Metazoa</taxon>
        <taxon>Ecdysozoa</taxon>
        <taxon>Arthropoda</taxon>
        <taxon>Chelicerata</taxon>
        <taxon>Arachnida</taxon>
        <taxon>Araneae</taxon>
        <taxon>Araneomorphae</taxon>
        <taxon>Entelegynae</taxon>
        <taxon>Araneoidea</taxon>
        <taxon>Theridiidae</taxon>
        <taxon>Parasteatoda</taxon>
    </lineage>
</organism>
<dbReference type="InterPro" id="IPR010987">
    <property type="entry name" value="Glutathione-S-Trfase_C-like"/>
</dbReference>
<dbReference type="InterPro" id="IPR003081">
    <property type="entry name" value="GST_mu"/>
</dbReference>
<dbReference type="Pfam" id="PF02798">
    <property type="entry name" value="GST_N"/>
    <property type="match status" value="1"/>
</dbReference>
<evidence type="ECO:0000256" key="5">
    <source>
        <dbReference type="ARBA" id="ARBA00047960"/>
    </source>
</evidence>
<dbReference type="InterPro" id="IPR040079">
    <property type="entry name" value="Glutathione_S-Trfase"/>
</dbReference>
<dbReference type="EC" id="2.5.1.18" evidence="3"/>
<dbReference type="InterPro" id="IPR036282">
    <property type="entry name" value="Glutathione-S-Trfase_C_sf"/>
</dbReference>
<dbReference type="PROSITE" id="PS50404">
    <property type="entry name" value="GST_NTER"/>
    <property type="match status" value="1"/>
</dbReference>
<dbReference type="Gene3D" id="1.20.1050.130">
    <property type="match status" value="1"/>
</dbReference>
<comment type="catalytic activity">
    <reaction evidence="5">
        <text>RX + glutathione = an S-substituted glutathione + a halide anion + H(+)</text>
        <dbReference type="Rhea" id="RHEA:16437"/>
        <dbReference type="ChEBI" id="CHEBI:15378"/>
        <dbReference type="ChEBI" id="CHEBI:16042"/>
        <dbReference type="ChEBI" id="CHEBI:17792"/>
        <dbReference type="ChEBI" id="CHEBI:57925"/>
        <dbReference type="ChEBI" id="CHEBI:90779"/>
        <dbReference type="EC" id="2.5.1.18"/>
    </reaction>
</comment>
<feature type="domain" description="GST C-terminal" evidence="7">
    <location>
        <begin position="84"/>
        <end position="202"/>
    </location>
</feature>
<dbReference type="PROSITE" id="PS50405">
    <property type="entry name" value="GST_CTER"/>
    <property type="match status" value="1"/>
</dbReference>
<name>A0A2L2YNT1_PARTP</name>
<dbReference type="InterPro" id="IPR036249">
    <property type="entry name" value="Thioredoxin-like_sf"/>
</dbReference>
<dbReference type="InterPro" id="IPR004046">
    <property type="entry name" value="GST_C"/>
</dbReference>
<dbReference type="OrthoDB" id="4951845at2759"/>
<dbReference type="InterPro" id="IPR050213">
    <property type="entry name" value="GST_superfamily"/>
</dbReference>
<dbReference type="Pfam" id="PF14497">
    <property type="entry name" value="GST_C_3"/>
    <property type="match status" value="1"/>
</dbReference>
<dbReference type="SFLD" id="SFLDG00363">
    <property type="entry name" value="AMPS_(cytGST):_Alpha-__Mu-__Pi"/>
    <property type="match status" value="1"/>
</dbReference>
<protein>
    <recommendedName>
        <fullName evidence="3">glutathione transferase</fullName>
        <ecNumber evidence="3">2.5.1.18</ecNumber>
    </recommendedName>
</protein>
<dbReference type="PRINTS" id="PR01267">
    <property type="entry name" value="GSTRNSFRASEM"/>
</dbReference>
<accession>A0A2L2YNT1</accession>
<evidence type="ECO:0000256" key="4">
    <source>
        <dbReference type="ARBA" id="ARBA00022679"/>
    </source>
</evidence>
<dbReference type="FunFam" id="1.20.1050.10:FF:000003">
    <property type="entry name" value="Glutathione S-transferase 2"/>
    <property type="match status" value="1"/>
</dbReference>